<evidence type="ECO:0000313" key="2">
    <source>
        <dbReference type="Proteomes" id="UP000446768"/>
    </source>
</evidence>
<name>A0A7X2LW42_9BURK</name>
<accession>A0A7X2LW42</accession>
<dbReference type="RefSeq" id="WP_154378671.1">
    <property type="nucleotide sequence ID" value="NZ_WKJJ01000016.1"/>
</dbReference>
<protein>
    <recommendedName>
        <fullName evidence="3">DUF3466 family protein</fullName>
    </recommendedName>
</protein>
<evidence type="ECO:0000313" key="1">
    <source>
        <dbReference type="EMBL" id="MRV74777.1"/>
    </source>
</evidence>
<dbReference type="InterPro" id="IPR014262">
    <property type="entry name" value="HAF_rpt"/>
</dbReference>
<reference evidence="1 2" key="1">
    <citation type="submission" date="2019-11" db="EMBL/GenBank/DDBJ databases">
        <title>Novel species isolated from a subtropical stream in China.</title>
        <authorList>
            <person name="Lu H."/>
        </authorList>
    </citation>
    <scope>NUCLEOTIDE SEQUENCE [LARGE SCALE GENOMIC DNA]</scope>
    <source>
        <strain evidence="1 2">FT92W</strain>
    </source>
</reference>
<proteinExistence type="predicted"/>
<gene>
    <name evidence="1" type="ORF">GJ700_23995</name>
</gene>
<sequence length="154" mass="16039">MVDLGTLGGDLSYATHINGAGQILGLTSTADGNATEFLYENGTMYDIADLATGYTQINQTSLSESGQIAGMGLVNGKWHGFLLTWVQDAAPQSTAMKTAGLTVTDSSQHGNTTAKPRASIAAHRAALCHHVSLAKGAQYVPPYCAAKPKKSAKQ</sequence>
<comment type="caution">
    <text evidence="1">The sequence shown here is derived from an EMBL/GenBank/DDBJ whole genome shotgun (WGS) entry which is preliminary data.</text>
</comment>
<organism evidence="1 2">
    <name type="scientific">Pseudoduganella rivuli</name>
    <dbReference type="NCBI Taxonomy" id="2666085"/>
    <lineage>
        <taxon>Bacteria</taxon>
        <taxon>Pseudomonadati</taxon>
        <taxon>Pseudomonadota</taxon>
        <taxon>Betaproteobacteria</taxon>
        <taxon>Burkholderiales</taxon>
        <taxon>Oxalobacteraceae</taxon>
        <taxon>Telluria group</taxon>
        <taxon>Pseudoduganella</taxon>
    </lineage>
</organism>
<keyword evidence="2" id="KW-1185">Reference proteome</keyword>
<dbReference type="EMBL" id="WKJJ01000016">
    <property type="protein sequence ID" value="MRV74777.1"/>
    <property type="molecule type" value="Genomic_DNA"/>
</dbReference>
<dbReference type="AlphaFoldDB" id="A0A7X2LW42"/>
<dbReference type="NCBIfam" id="TIGR02913">
    <property type="entry name" value="HAF_rpt"/>
    <property type="match status" value="1"/>
</dbReference>
<dbReference type="Proteomes" id="UP000446768">
    <property type="component" value="Unassembled WGS sequence"/>
</dbReference>
<evidence type="ECO:0008006" key="3">
    <source>
        <dbReference type="Google" id="ProtNLM"/>
    </source>
</evidence>